<dbReference type="InterPro" id="IPR041581">
    <property type="entry name" value="Glyoxalase_6"/>
</dbReference>
<evidence type="ECO:0000259" key="1">
    <source>
        <dbReference type="PROSITE" id="PS51819"/>
    </source>
</evidence>
<keyword evidence="3" id="KW-1185">Reference proteome</keyword>
<evidence type="ECO:0000313" key="2">
    <source>
        <dbReference type="EMBL" id="MFC0842343.1"/>
    </source>
</evidence>
<dbReference type="PANTHER" id="PTHR33993:SF14">
    <property type="entry name" value="GB|AAF24581.1"/>
    <property type="match status" value="1"/>
</dbReference>
<dbReference type="Pfam" id="PF18029">
    <property type="entry name" value="Glyoxalase_6"/>
    <property type="match status" value="1"/>
</dbReference>
<dbReference type="RefSeq" id="WP_394316208.1">
    <property type="nucleotide sequence ID" value="NZ_JBHMQV010000001.1"/>
</dbReference>
<dbReference type="PANTHER" id="PTHR33993">
    <property type="entry name" value="GLYOXALASE-RELATED"/>
    <property type="match status" value="1"/>
</dbReference>
<dbReference type="SUPFAM" id="SSF54593">
    <property type="entry name" value="Glyoxalase/Bleomycin resistance protein/Dihydroxybiphenyl dioxygenase"/>
    <property type="match status" value="2"/>
</dbReference>
<dbReference type="PROSITE" id="PS51819">
    <property type="entry name" value="VOC"/>
    <property type="match status" value="2"/>
</dbReference>
<reference evidence="2 3" key="1">
    <citation type="submission" date="2024-09" db="EMBL/GenBank/DDBJ databases">
        <authorList>
            <person name="Sun Q."/>
            <person name="Mori K."/>
        </authorList>
    </citation>
    <scope>NUCLEOTIDE SEQUENCE [LARGE SCALE GENOMIC DNA]</scope>
    <source>
        <strain evidence="2 3">JCM 4557</strain>
    </source>
</reference>
<dbReference type="InterPro" id="IPR052164">
    <property type="entry name" value="Anthracycline_SecMetBiosynth"/>
</dbReference>
<dbReference type="InterPro" id="IPR029068">
    <property type="entry name" value="Glyas_Bleomycin-R_OHBP_Dase"/>
</dbReference>
<dbReference type="Proteomes" id="UP001589887">
    <property type="component" value="Unassembled WGS sequence"/>
</dbReference>
<feature type="domain" description="VOC" evidence="1">
    <location>
        <begin position="8"/>
        <end position="124"/>
    </location>
</feature>
<accession>A0ABV6T969</accession>
<gene>
    <name evidence="2" type="ORF">ACFH04_01125</name>
</gene>
<dbReference type="EMBL" id="JBHMQV010000001">
    <property type="protein sequence ID" value="MFC0842343.1"/>
    <property type="molecule type" value="Genomic_DNA"/>
</dbReference>
<sequence>MSFMSPGSVVWFEIGTADPQAVQDFYGPLLGWTFETDPASSAHGRAYIRIMAPGAPWPMGAIQQDVCGGEVVNLSVMSADVRDDVERLERLGAKVVVPATTVGEVTVFARLLDPRDNTFAVFSRTTSKDLAERAVATEEHIAQTVQGPAPGGFAWFEIGTNDPQATKEFYGRAFGWRFEKDDSAGGKPYFNVFTGNDWPSGGMYDHSGPGVGGDYAMPSFVVADIPATVARAAMAGAAIEHGPDANPDGLVFARLVDPRGNRFGLFSMPAEPPAAV</sequence>
<protein>
    <submittedName>
        <fullName evidence="2">VOC family protein</fullName>
    </submittedName>
</protein>
<name>A0ABV6T969_9ACTN</name>
<proteinExistence type="predicted"/>
<dbReference type="Pfam" id="PF00903">
    <property type="entry name" value="Glyoxalase"/>
    <property type="match status" value="1"/>
</dbReference>
<organism evidence="2 3">
    <name type="scientific">Streptomyces noboritoensis</name>
    <dbReference type="NCBI Taxonomy" id="67337"/>
    <lineage>
        <taxon>Bacteria</taxon>
        <taxon>Bacillati</taxon>
        <taxon>Actinomycetota</taxon>
        <taxon>Actinomycetes</taxon>
        <taxon>Kitasatosporales</taxon>
        <taxon>Streptomycetaceae</taxon>
        <taxon>Streptomyces</taxon>
    </lineage>
</organism>
<dbReference type="InterPro" id="IPR004360">
    <property type="entry name" value="Glyas_Fos-R_dOase_dom"/>
</dbReference>
<comment type="caution">
    <text evidence="2">The sequence shown here is derived from an EMBL/GenBank/DDBJ whole genome shotgun (WGS) entry which is preliminary data.</text>
</comment>
<evidence type="ECO:0000313" key="3">
    <source>
        <dbReference type="Proteomes" id="UP001589887"/>
    </source>
</evidence>
<dbReference type="CDD" id="cd07247">
    <property type="entry name" value="SgaA_N_like"/>
    <property type="match status" value="1"/>
</dbReference>
<feature type="domain" description="VOC" evidence="1">
    <location>
        <begin position="152"/>
        <end position="268"/>
    </location>
</feature>
<dbReference type="Gene3D" id="3.10.180.10">
    <property type="entry name" value="2,3-Dihydroxybiphenyl 1,2-Dioxygenase, domain 1"/>
    <property type="match status" value="2"/>
</dbReference>
<dbReference type="InterPro" id="IPR037523">
    <property type="entry name" value="VOC_core"/>
</dbReference>